<dbReference type="PANTHER" id="PTHR32194:SF10">
    <property type="entry name" value="PROTEASOME SUBUNIT BETA TYPE-3"/>
    <property type="match status" value="1"/>
</dbReference>
<dbReference type="GO" id="GO:0005737">
    <property type="term" value="C:cytoplasm"/>
    <property type="evidence" value="ECO:0007669"/>
    <property type="project" value="TreeGrafter"/>
</dbReference>
<evidence type="ECO:0000313" key="2">
    <source>
        <dbReference type="EMBL" id="KAK7817577.1"/>
    </source>
</evidence>
<gene>
    <name evidence="2" type="ORF">U0070_024487</name>
</gene>
<dbReference type="PANTHER" id="PTHR32194">
    <property type="entry name" value="METALLOPROTEASE TLDD"/>
    <property type="match status" value="1"/>
</dbReference>
<reference evidence="2 3" key="1">
    <citation type="journal article" date="2023" name="bioRxiv">
        <title>Conserved and derived expression patterns and positive selection on dental genes reveal complex evolutionary context of ever-growing rodent molars.</title>
        <authorList>
            <person name="Calamari Z.T."/>
            <person name="Song A."/>
            <person name="Cohen E."/>
            <person name="Akter M."/>
            <person name="Roy R.D."/>
            <person name="Hallikas O."/>
            <person name="Christensen M.M."/>
            <person name="Li P."/>
            <person name="Marangoni P."/>
            <person name="Jernvall J."/>
            <person name="Klein O.D."/>
        </authorList>
    </citation>
    <scope>NUCLEOTIDE SEQUENCE [LARGE SCALE GENOMIC DNA]</scope>
    <source>
        <strain evidence="2">V071</strain>
    </source>
</reference>
<comment type="caution">
    <text evidence="2">The sequence shown here is derived from an EMBL/GenBank/DDBJ whole genome shotgun (WGS) entry which is preliminary data.</text>
</comment>
<dbReference type="GO" id="GO:0005839">
    <property type="term" value="C:proteasome core complex"/>
    <property type="evidence" value="ECO:0007669"/>
    <property type="project" value="InterPro"/>
</dbReference>
<sequence>MRPSAAGLVNGPWSEATDTTSALPVNGSSPCSSFLMAPATNVQIAAQHLKFQLNLYALKESRQIKSFTFTSTVANLLHEKWFGPYYTEPVIAGLDLKILKPFISSLDLIGCLMVTDDFVVSGTR</sequence>
<dbReference type="AlphaFoldDB" id="A0AAW0ITF0"/>
<name>A0AAW0ITF0_MYOGA</name>
<organism evidence="2 3">
    <name type="scientific">Myodes glareolus</name>
    <name type="common">Bank vole</name>
    <name type="synonym">Clethrionomys glareolus</name>
    <dbReference type="NCBI Taxonomy" id="447135"/>
    <lineage>
        <taxon>Eukaryota</taxon>
        <taxon>Metazoa</taxon>
        <taxon>Chordata</taxon>
        <taxon>Craniata</taxon>
        <taxon>Vertebrata</taxon>
        <taxon>Euteleostomi</taxon>
        <taxon>Mammalia</taxon>
        <taxon>Eutheria</taxon>
        <taxon>Euarchontoglires</taxon>
        <taxon>Glires</taxon>
        <taxon>Rodentia</taxon>
        <taxon>Myomorpha</taxon>
        <taxon>Muroidea</taxon>
        <taxon>Cricetidae</taxon>
        <taxon>Arvicolinae</taxon>
        <taxon>Myodes</taxon>
    </lineage>
</organism>
<dbReference type="InterPro" id="IPR001353">
    <property type="entry name" value="Proteasome_sua/b"/>
</dbReference>
<proteinExistence type="predicted"/>
<protein>
    <submittedName>
        <fullName evidence="2">Uncharacterized protein</fullName>
    </submittedName>
</protein>
<evidence type="ECO:0000313" key="3">
    <source>
        <dbReference type="Proteomes" id="UP001488838"/>
    </source>
</evidence>
<keyword evidence="3" id="KW-1185">Reference proteome</keyword>
<dbReference type="Gene3D" id="3.60.20.10">
    <property type="entry name" value="Glutamine Phosphoribosylpyrophosphate, subunit 1, domain 1"/>
    <property type="match status" value="1"/>
</dbReference>
<dbReference type="SUPFAM" id="SSF56235">
    <property type="entry name" value="N-terminal nucleophile aminohydrolases (Ntn hydrolases)"/>
    <property type="match status" value="1"/>
</dbReference>
<dbReference type="GO" id="GO:0051603">
    <property type="term" value="P:proteolysis involved in protein catabolic process"/>
    <property type="evidence" value="ECO:0007669"/>
    <property type="project" value="InterPro"/>
</dbReference>
<dbReference type="InterPro" id="IPR029055">
    <property type="entry name" value="Ntn_hydrolases_N"/>
</dbReference>
<accession>A0AAW0ITF0</accession>
<dbReference type="Proteomes" id="UP001488838">
    <property type="component" value="Unassembled WGS sequence"/>
</dbReference>
<dbReference type="InterPro" id="IPR023333">
    <property type="entry name" value="Proteasome_suB-type"/>
</dbReference>
<dbReference type="EMBL" id="JBBHLL010000094">
    <property type="protein sequence ID" value="KAK7817577.1"/>
    <property type="molecule type" value="Genomic_DNA"/>
</dbReference>
<keyword evidence="1" id="KW-0539">Nucleus</keyword>
<evidence type="ECO:0000256" key="1">
    <source>
        <dbReference type="ARBA" id="ARBA00023242"/>
    </source>
</evidence>
<dbReference type="Pfam" id="PF00227">
    <property type="entry name" value="Proteasome"/>
    <property type="match status" value="1"/>
</dbReference>